<sequence length="298" mass="34882">MMSLTARVDELESRMKLVQTEIGNVQSEIGSMKEDMQKMMKLFELFIRNVGNDREMNRFTAIKERKLDLPTFDGNDPEDWILRAEHHFDLNHLTNEERLEAAAIAFEGDAIRWFQWESKRSPMIEWEDMKLKLLKHFGITGSGSLFEKFLEVKQEGSVADYRRKFVNLAAPLDDISEEMFLGKFMSGLQPMIRSELRLFSPENVSDAMDIASRIEKKNKSLKSAGIWFDNQEEVDQGVLAYLRFPPNYGREVGIHINELEERLNLSHDKIMESIRRLEDERKIYSSIDDFHYKAISMN</sequence>
<dbReference type="InterPro" id="IPR014892">
    <property type="entry name" value="RPA_C"/>
</dbReference>
<dbReference type="Pfam" id="PF03732">
    <property type="entry name" value="Retrotrans_gag"/>
    <property type="match status" value="1"/>
</dbReference>
<dbReference type="OrthoDB" id="1749511at2759"/>
<dbReference type="AlphaFoldDB" id="A0A9R1XV66"/>
<evidence type="ECO:0000313" key="4">
    <source>
        <dbReference type="EMBL" id="KAJ0227076.1"/>
    </source>
</evidence>
<dbReference type="Proteomes" id="UP000235145">
    <property type="component" value="Unassembled WGS sequence"/>
</dbReference>
<feature type="domain" description="Replication protein A C-terminal" evidence="3">
    <location>
        <begin position="215"/>
        <end position="289"/>
    </location>
</feature>
<dbReference type="EMBL" id="NBSK02000001">
    <property type="protein sequence ID" value="KAJ0227076.1"/>
    <property type="molecule type" value="Genomic_DNA"/>
</dbReference>
<dbReference type="InterPro" id="IPR036390">
    <property type="entry name" value="WH_DNA-bd_sf"/>
</dbReference>
<feature type="coiled-coil region" evidence="1">
    <location>
        <begin position="1"/>
        <end position="28"/>
    </location>
</feature>
<dbReference type="Gene3D" id="1.10.10.10">
    <property type="entry name" value="Winged helix-like DNA-binding domain superfamily/Winged helix DNA-binding domain"/>
    <property type="match status" value="1"/>
</dbReference>
<gene>
    <name evidence="4" type="ORF">LSAT_V11C100037530</name>
</gene>
<comment type="caution">
    <text evidence="4">The sequence shown here is derived from an EMBL/GenBank/DDBJ whole genome shotgun (WGS) entry which is preliminary data.</text>
</comment>
<evidence type="ECO:0000259" key="2">
    <source>
        <dbReference type="Pfam" id="PF03732"/>
    </source>
</evidence>
<feature type="domain" description="Retrotransposon gag" evidence="2">
    <location>
        <begin position="102"/>
        <end position="190"/>
    </location>
</feature>
<protein>
    <recommendedName>
        <fullName evidence="6">Retrotransposon gag domain-containing protein</fullName>
    </recommendedName>
</protein>
<dbReference type="InterPro" id="IPR036388">
    <property type="entry name" value="WH-like_DNA-bd_sf"/>
</dbReference>
<proteinExistence type="predicted"/>
<dbReference type="PANTHER" id="PTHR33223">
    <property type="entry name" value="CCHC-TYPE DOMAIN-CONTAINING PROTEIN"/>
    <property type="match status" value="1"/>
</dbReference>
<evidence type="ECO:0000313" key="5">
    <source>
        <dbReference type="Proteomes" id="UP000235145"/>
    </source>
</evidence>
<dbReference type="Pfam" id="PF08784">
    <property type="entry name" value="RPA_C"/>
    <property type="match status" value="1"/>
</dbReference>
<evidence type="ECO:0008006" key="6">
    <source>
        <dbReference type="Google" id="ProtNLM"/>
    </source>
</evidence>
<dbReference type="PANTHER" id="PTHR33223:SF6">
    <property type="entry name" value="CCHC-TYPE DOMAIN-CONTAINING PROTEIN"/>
    <property type="match status" value="1"/>
</dbReference>
<evidence type="ECO:0000256" key="1">
    <source>
        <dbReference type="SAM" id="Coils"/>
    </source>
</evidence>
<keyword evidence="5" id="KW-1185">Reference proteome</keyword>
<dbReference type="InterPro" id="IPR005162">
    <property type="entry name" value="Retrotrans_gag_dom"/>
</dbReference>
<reference evidence="4 5" key="1">
    <citation type="journal article" date="2017" name="Nat. Commun.">
        <title>Genome assembly with in vitro proximity ligation data and whole-genome triplication in lettuce.</title>
        <authorList>
            <person name="Reyes-Chin-Wo S."/>
            <person name="Wang Z."/>
            <person name="Yang X."/>
            <person name="Kozik A."/>
            <person name="Arikit S."/>
            <person name="Song C."/>
            <person name="Xia L."/>
            <person name="Froenicke L."/>
            <person name="Lavelle D.O."/>
            <person name="Truco M.J."/>
            <person name="Xia R."/>
            <person name="Zhu S."/>
            <person name="Xu C."/>
            <person name="Xu H."/>
            <person name="Xu X."/>
            <person name="Cox K."/>
            <person name="Korf I."/>
            <person name="Meyers B.C."/>
            <person name="Michelmore R.W."/>
        </authorList>
    </citation>
    <scope>NUCLEOTIDE SEQUENCE [LARGE SCALE GENOMIC DNA]</scope>
    <source>
        <strain evidence="5">cv. Salinas</strain>
        <tissue evidence="4">Seedlings</tissue>
    </source>
</reference>
<accession>A0A9R1XV66</accession>
<evidence type="ECO:0000259" key="3">
    <source>
        <dbReference type="Pfam" id="PF08784"/>
    </source>
</evidence>
<dbReference type="SUPFAM" id="SSF46785">
    <property type="entry name" value="Winged helix' DNA-binding domain"/>
    <property type="match status" value="1"/>
</dbReference>
<organism evidence="4 5">
    <name type="scientific">Lactuca sativa</name>
    <name type="common">Garden lettuce</name>
    <dbReference type="NCBI Taxonomy" id="4236"/>
    <lineage>
        <taxon>Eukaryota</taxon>
        <taxon>Viridiplantae</taxon>
        <taxon>Streptophyta</taxon>
        <taxon>Embryophyta</taxon>
        <taxon>Tracheophyta</taxon>
        <taxon>Spermatophyta</taxon>
        <taxon>Magnoliopsida</taxon>
        <taxon>eudicotyledons</taxon>
        <taxon>Gunneridae</taxon>
        <taxon>Pentapetalae</taxon>
        <taxon>asterids</taxon>
        <taxon>campanulids</taxon>
        <taxon>Asterales</taxon>
        <taxon>Asteraceae</taxon>
        <taxon>Cichorioideae</taxon>
        <taxon>Cichorieae</taxon>
        <taxon>Lactucinae</taxon>
        <taxon>Lactuca</taxon>
    </lineage>
</organism>
<keyword evidence="1" id="KW-0175">Coiled coil</keyword>
<name>A0A9R1XV66_LACSA</name>